<dbReference type="Proteomes" id="UP000284684">
    <property type="component" value="Unassembled WGS sequence"/>
</dbReference>
<protein>
    <recommendedName>
        <fullName evidence="4">Toxin</fullName>
    </recommendedName>
</protein>
<dbReference type="InterPro" id="IPR050708">
    <property type="entry name" value="T6SS_VgrG/RHS"/>
</dbReference>
<comment type="caution">
    <text evidence="2">The sequence shown here is derived from an EMBL/GenBank/DDBJ whole genome shotgun (WGS) entry which is preliminary data.</text>
</comment>
<evidence type="ECO:0000256" key="1">
    <source>
        <dbReference type="SAM" id="MobiDB-lite"/>
    </source>
</evidence>
<evidence type="ECO:0008006" key="4">
    <source>
        <dbReference type="Google" id="ProtNLM"/>
    </source>
</evidence>
<dbReference type="InterPro" id="IPR022385">
    <property type="entry name" value="Rhs_assc_core"/>
</dbReference>
<sequence length="834" mass="93165">MQARTSGMHFKTPRLVVSDPRGLSVRTVDYYRGEEGAASQARISRSMFDKAGRAIEQWDPRLWDLQKDDPKTPANQTTVYSLSTKALKTLSVDAGMRVQLLGLAGEPLRSWDSRCTRQEIRYDRLLRPLAVLEQDLFAERFEYAGPDDASRERNQCGQLIRHDDPAGTLLSTEFDIRGNCIREARRFTVDPVQPDWPLLPDERELLLESQFYETLRCFNPLDDLHEQRDAKGNRQQHRYTLDGRVRESRLKLNGESDWQTVVSAIEYNAEGKIERQVSGNEVITSLRYRPEDGRLMERKDHNGKVLQWLIHDYDRMGNVLSITDAAMPVRHFANQSIDPVRRYCYDSLYRLIEAFGWEASAPNRGPQVHAPNDPAAVRNYQQTYEYDAGGNLLKRTHVGARSLGLEMTAALYSNRCLPFRPDGQPPTQEQIAAAFDANGNLLELSPAGVMTWDLRNQLQSVSPVERNVEPDDCEVYGYDGHRQRVRKVRSLQTNARTVVYEVRYLSGLELRINSGTGELLEVITLQAGLNNVRVLHWPSAAPRGIANVQYRYSLADHQDSCTIELAGDGSVISQEVFYSYGETAWSEGVDRHKTLRYSGKEQDATGLCYFGFRYYAARLQRWINPDPGGTIDGPNRYRAMRNNPLFYRDEDGLMPTPNQKAESGSRLEPANTRGPEFPVALPQVLAEQRETVASVLQVGGKFISFSKNPLVGAIGSIMEAGGRLLEVSDAQAQMKSRQQSSIKALAVEGVSVEGATAFAVDRPTASFLAASEVPVSDSAALPASSPSPLALRLLAAGFSPPVAETVPMTVPAEEPQVAVRKRSRSGSVGRAMPI</sequence>
<evidence type="ECO:0000313" key="3">
    <source>
        <dbReference type="Proteomes" id="UP000284684"/>
    </source>
</evidence>
<accession>A0A423GSG8</accession>
<dbReference type="AlphaFoldDB" id="A0A423GSG8"/>
<dbReference type="PANTHER" id="PTHR32305:SF15">
    <property type="entry name" value="PROTEIN RHSA-RELATED"/>
    <property type="match status" value="1"/>
</dbReference>
<name>A0A423GSG8_9PSED</name>
<feature type="region of interest" description="Disordered" evidence="1">
    <location>
        <begin position="648"/>
        <end position="673"/>
    </location>
</feature>
<dbReference type="Gene3D" id="2.180.10.10">
    <property type="entry name" value="RHS repeat-associated core"/>
    <property type="match status" value="1"/>
</dbReference>
<proteinExistence type="predicted"/>
<gene>
    <name evidence="2" type="ORF">BK658_12695</name>
</gene>
<reference evidence="2 3" key="1">
    <citation type="submission" date="2016-10" db="EMBL/GenBank/DDBJ databases">
        <title>Comparative genome analysis of multiple Pseudomonas spp. focuses on biocontrol and plant growth promoting traits.</title>
        <authorList>
            <person name="Tao X.-Y."/>
            <person name="Taylor C.G."/>
        </authorList>
    </citation>
    <scope>NUCLEOTIDE SEQUENCE [LARGE SCALE GENOMIC DNA]</scope>
    <source>
        <strain evidence="2 3">37D10</strain>
    </source>
</reference>
<dbReference type="EMBL" id="MOBI01000014">
    <property type="protein sequence ID" value="ROM98793.1"/>
    <property type="molecule type" value="Genomic_DNA"/>
</dbReference>
<dbReference type="NCBIfam" id="TIGR03696">
    <property type="entry name" value="Rhs_assc_core"/>
    <property type="match status" value="1"/>
</dbReference>
<organism evidence="2 3">
    <name type="scientific">Pseudomonas brassicacearum</name>
    <dbReference type="NCBI Taxonomy" id="930166"/>
    <lineage>
        <taxon>Bacteria</taxon>
        <taxon>Pseudomonadati</taxon>
        <taxon>Pseudomonadota</taxon>
        <taxon>Gammaproteobacteria</taxon>
        <taxon>Pseudomonadales</taxon>
        <taxon>Pseudomonadaceae</taxon>
        <taxon>Pseudomonas</taxon>
    </lineage>
</organism>
<dbReference type="PANTHER" id="PTHR32305">
    <property type="match status" value="1"/>
</dbReference>
<evidence type="ECO:0000313" key="2">
    <source>
        <dbReference type="EMBL" id="ROM98793.1"/>
    </source>
</evidence>